<evidence type="ECO:0000256" key="5">
    <source>
        <dbReference type="ARBA" id="ARBA00022827"/>
    </source>
</evidence>
<keyword evidence="7 12" id="KW-0520">NAD</keyword>
<keyword evidence="18" id="KW-1185">Reference proteome</keyword>
<feature type="domain" description="Pyridine nucleotide-disulphide oxidoreductase dimerisation" evidence="15">
    <location>
        <begin position="357"/>
        <end position="469"/>
    </location>
</feature>
<keyword evidence="8" id="KW-1015">Disulfide bond</keyword>
<keyword evidence="5 12" id="KW-0274">FAD</keyword>
<dbReference type="PANTHER" id="PTHR22912:SF151">
    <property type="entry name" value="DIHYDROLIPOYL DEHYDROGENASE, MITOCHONDRIAL"/>
    <property type="match status" value="1"/>
</dbReference>
<dbReference type="InterPro" id="IPR050151">
    <property type="entry name" value="Class-I_Pyr_Nuc-Dis_Oxidored"/>
</dbReference>
<dbReference type="GO" id="GO:0050660">
    <property type="term" value="F:flavin adenine dinucleotide binding"/>
    <property type="evidence" value="ECO:0007669"/>
    <property type="project" value="InterPro"/>
</dbReference>
<dbReference type="PRINTS" id="PR00411">
    <property type="entry name" value="PNDRDTASEI"/>
</dbReference>
<comment type="caution">
    <text evidence="17">The sequence shown here is derived from an EMBL/GenBank/DDBJ whole genome shotgun (WGS) entry which is preliminary data.</text>
</comment>
<dbReference type="RefSeq" id="WP_095723838.1">
    <property type="nucleotide sequence ID" value="NZ_NTFS01000326.1"/>
</dbReference>
<keyword evidence="9 14" id="KW-0676">Redox-active center</keyword>
<dbReference type="InterPro" id="IPR006258">
    <property type="entry name" value="Lipoamide_DH"/>
</dbReference>
<evidence type="ECO:0000256" key="2">
    <source>
        <dbReference type="ARBA" id="ARBA00012608"/>
    </source>
</evidence>
<feature type="binding site" evidence="12">
    <location>
        <position position="119"/>
    </location>
    <ligand>
        <name>FAD</name>
        <dbReference type="ChEBI" id="CHEBI:57692"/>
    </ligand>
</feature>
<dbReference type="GO" id="GO:0004148">
    <property type="term" value="F:dihydrolipoyl dehydrogenase (NADH) activity"/>
    <property type="evidence" value="ECO:0007669"/>
    <property type="project" value="UniProtKB-EC"/>
</dbReference>
<comment type="catalytic activity">
    <reaction evidence="10 14">
        <text>N(6)-[(R)-dihydrolipoyl]-L-lysyl-[protein] + NAD(+) = N(6)-[(R)-lipoyl]-L-lysyl-[protein] + NADH + H(+)</text>
        <dbReference type="Rhea" id="RHEA:15045"/>
        <dbReference type="Rhea" id="RHEA-COMP:10474"/>
        <dbReference type="Rhea" id="RHEA-COMP:10475"/>
        <dbReference type="ChEBI" id="CHEBI:15378"/>
        <dbReference type="ChEBI" id="CHEBI:57540"/>
        <dbReference type="ChEBI" id="CHEBI:57945"/>
        <dbReference type="ChEBI" id="CHEBI:83099"/>
        <dbReference type="ChEBI" id="CHEBI:83100"/>
        <dbReference type="EC" id="1.8.1.4"/>
    </reaction>
</comment>
<dbReference type="InterPro" id="IPR036188">
    <property type="entry name" value="FAD/NAD-bd_sf"/>
</dbReference>
<dbReference type="InterPro" id="IPR012999">
    <property type="entry name" value="Pyr_OxRdtase_I_AS"/>
</dbReference>
<dbReference type="SUPFAM" id="SSF51905">
    <property type="entry name" value="FAD/NAD(P)-binding domain"/>
    <property type="match status" value="1"/>
</dbReference>
<dbReference type="NCBIfam" id="TIGR01350">
    <property type="entry name" value="lipoamide_DH"/>
    <property type="match status" value="1"/>
</dbReference>
<organism evidence="17 18">
    <name type="scientific">Brunnivagina elsteri CCALA 953</name>
    <dbReference type="NCBI Taxonomy" id="987040"/>
    <lineage>
        <taxon>Bacteria</taxon>
        <taxon>Bacillati</taxon>
        <taxon>Cyanobacteriota</taxon>
        <taxon>Cyanophyceae</taxon>
        <taxon>Nostocales</taxon>
        <taxon>Calotrichaceae</taxon>
        <taxon>Brunnivagina</taxon>
    </lineage>
</organism>
<dbReference type="OrthoDB" id="9807946at2"/>
<feature type="binding site" evidence="12">
    <location>
        <begin position="329"/>
        <end position="332"/>
    </location>
    <ligand>
        <name>FAD</name>
        <dbReference type="ChEBI" id="CHEBI:57692"/>
    </ligand>
</feature>
<proteinExistence type="inferred from homology"/>
<evidence type="ECO:0000256" key="7">
    <source>
        <dbReference type="ARBA" id="ARBA00023027"/>
    </source>
</evidence>
<evidence type="ECO:0000256" key="12">
    <source>
        <dbReference type="PIRSR" id="PIRSR000350-3"/>
    </source>
</evidence>
<dbReference type="GO" id="GO:0045252">
    <property type="term" value="C:oxoglutarate dehydrogenase complex"/>
    <property type="evidence" value="ECO:0007669"/>
    <property type="project" value="TreeGrafter"/>
</dbReference>
<dbReference type="PIRSF" id="PIRSF000350">
    <property type="entry name" value="Mercury_reductase_MerA"/>
    <property type="match status" value="1"/>
</dbReference>
<evidence type="ECO:0000256" key="13">
    <source>
        <dbReference type="PIRSR" id="PIRSR000350-4"/>
    </source>
</evidence>
<dbReference type="Gene3D" id="3.50.50.60">
    <property type="entry name" value="FAD/NAD(P)-binding domain"/>
    <property type="match status" value="2"/>
</dbReference>
<feature type="binding site" evidence="12">
    <location>
        <begin position="184"/>
        <end position="191"/>
    </location>
    <ligand>
        <name>NAD(+)</name>
        <dbReference type="ChEBI" id="CHEBI:57540"/>
    </ligand>
</feature>
<dbReference type="InterPro" id="IPR001100">
    <property type="entry name" value="Pyr_nuc-diS_OxRdtase"/>
</dbReference>
<evidence type="ECO:0000256" key="3">
    <source>
        <dbReference type="ARBA" id="ARBA00016961"/>
    </source>
</evidence>
<dbReference type="SUPFAM" id="SSF55424">
    <property type="entry name" value="FAD/NAD-linked reductases, dimerisation (C-terminal) domain"/>
    <property type="match status" value="1"/>
</dbReference>
<feature type="binding site" evidence="12">
    <location>
        <position position="207"/>
    </location>
    <ligand>
        <name>NAD(+)</name>
        <dbReference type="ChEBI" id="CHEBI:57540"/>
    </ligand>
</feature>
<dbReference type="PROSITE" id="PS00076">
    <property type="entry name" value="PYRIDINE_REDOX_1"/>
    <property type="match status" value="1"/>
</dbReference>
<evidence type="ECO:0000259" key="15">
    <source>
        <dbReference type="Pfam" id="PF02852"/>
    </source>
</evidence>
<evidence type="ECO:0000256" key="1">
    <source>
        <dbReference type="ARBA" id="ARBA00007532"/>
    </source>
</evidence>
<accession>A0A2A2TDR0</accession>
<dbReference type="EMBL" id="NTFS01000326">
    <property type="protein sequence ID" value="PAX51831.1"/>
    <property type="molecule type" value="Genomic_DNA"/>
</dbReference>
<dbReference type="InterPro" id="IPR004099">
    <property type="entry name" value="Pyr_nucl-diS_OxRdtase_dimer"/>
</dbReference>
<dbReference type="Gene3D" id="3.30.390.30">
    <property type="match status" value="1"/>
</dbReference>
<feature type="binding site" evidence="12">
    <location>
        <begin position="147"/>
        <end position="149"/>
    </location>
    <ligand>
        <name>FAD</name>
        <dbReference type="ChEBI" id="CHEBI:57692"/>
    </ligand>
</feature>
<feature type="active site" description="Proton acceptor" evidence="11">
    <location>
        <position position="459"/>
    </location>
</feature>
<dbReference type="InterPro" id="IPR016156">
    <property type="entry name" value="FAD/NAD-linked_Rdtase_dimer_sf"/>
</dbReference>
<keyword evidence="6 14" id="KW-0560">Oxidoreductase</keyword>
<dbReference type="PRINTS" id="PR00368">
    <property type="entry name" value="FADPNR"/>
</dbReference>
<dbReference type="Pfam" id="PF02852">
    <property type="entry name" value="Pyr_redox_dim"/>
    <property type="match status" value="1"/>
</dbReference>
<dbReference type="InterPro" id="IPR023753">
    <property type="entry name" value="FAD/NAD-binding_dom"/>
</dbReference>
<evidence type="ECO:0000259" key="16">
    <source>
        <dbReference type="Pfam" id="PF07992"/>
    </source>
</evidence>
<keyword evidence="12" id="KW-0547">Nucleotide-binding</keyword>
<dbReference type="Proteomes" id="UP000218238">
    <property type="component" value="Unassembled WGS sequence"/>
</dbReference>
<name>A0A2A2TDR0_9CYAN</name>
<evidence type="ECO:0000256" key="6">
    <source>
        <dbReference type="ARBA" id="ARBA00023002"/>
    </source>
</evidence>
<dbReference type="EC" id="1.8.1.4" evidence="2 14"/>
<sequence length="476" mass="50536">MSHGFDYDLVIIGAGVGGHGAALHAVACGLKTAIIEAADMGGTCVNRGCVPSKALLAASGKVRELRNAHHLKSLGIQIGNVQFEREAIANHANNLAAKIQGDLTNSLKRLGVEIIKGWGKLAGQHKISITTDSGEKIITAQDIILSTGSIPFVPPGIEVDGKTVFTSDQGVKLETLPKWIAIIGSGYIGLEFSDIYSALGCEITMIEALDQLMPGFDRDIAKLAERTLITPRDIETYVGIYAKRIIPGSPVVIELANFKTKEDVDTIEVDACLVATGRIPATKDLGLEKVGVECDRRNFIPVNDSMAVLSGGEVVPHLWAIGDATGKMMLAHAASAQGIIAVENICGRAKEVDYDSIPAAAFTHPEISYVGRTEAQARELAKESGFEIGVAKSYYKGNSKALAEGEGDGIAKVIYRQDTGEVLGVHIFGLHASDLIHEASAAMANRQTVHTLAHLVHAHPTLSEVLDEAYKRAVAV</sequence>
<evidence type="ECO:0000256" key="14">
    <source>
        <dbReference type="RuleBase" id="RU003692"/>
    </source>
</evidence>
<evidence type="ECO:0000256" key="8">
    <source>
        <dbReference type="ARBA" id="ARBA00023157"/>
    </source>
</evidence>
<evidence type="ECO:0000256" key="10">
    <source>
        <dbReference type="ARBA" id="ARBA00049187"/>
    </source>
</evidence>
<evidence type="ECO:0000256" key="9">
    <source>
        <dbReference type="ARBA" id="ARBA00023284"/>
    </source>
</evidence>
<dbReference type="PANTHER" id="PTHR22912">
    <property type="entry name" value="DISULFIDE OXIDOREDUCTASE"/>
    <property type="match status" value="1"/>
</dbReference>
<dbReference type="AlphaFoldDB" id="A0A2A2TDR0"/>
<feature type="disulfide bond" description="Redox-active" evidence="13">
    <location>
        <begin position="44"/>
        <end position="49"/>
    </location>
</feature>
<feature type="domain" description="FAD/NAD(P)-binding" evidence="16">
    <location>
        <begin position="7"/>
        <end position="338"/>
    </location>
</feature>
<protein>
    <recommendedName>
        <fullName evidence="3 14">Dihydrolipoyl dehydrogenase</fullName>
        <ecNumber evidence="2 14">1.8.1.4</ecNumber>
    </recommendedName>
</protein>
<evidence type="ECO:0000313" key="18">
    <source>
        <dbReference type="Proteomes" id="UP000218238"/>
    </source>
</evidence>
<gene>
    <name evidence="17" type="primary">lpdA</name>
    <name evidence="17" type="ORF">CK510_22655</name>
</gene>
<evidence type="ECO:0000256" key="11">
    <source>
        <dbReference type="PIRSR" id="PIRSR000350-2"/>
    </source>
</evidence>
<evidence type="ECO:0000313" key="17">
    <source>
        <dbReference type="EMBL" id="PAX51831.1"/>
    </source>
</evidence>
<dbReference type="FunFam" id="3.30.390.30:FF:000001">
    <property type="entry name" value="Dihydrolipoyl dehydrogenase"/>
    <property type="match status" value="1"/>
</dbReference>
<feature type="binding site" evidence="12">
    <location>
        <position position="277"/>
    </location>
    <ligand>
        <name>NAD(+)</name>
        <dbReference type="ChEBI" id="CHEBI:57540"/>
    </ligand>
</feature>
<keyword evidence="4 14" id="KW-0285">Flavoprotein</keyword>
<comment type="similarity">
    <text evidence="1 14">Belongs to the class-I pyridine nucleotide-disulfide oxidoreductase family.</text>
</comment>
<dbReference type="GO" id="GO:0006103">
    <property type="term" value="P:2-oxoglutarate metabolic process"/>
    <property type="evidence" value="ECO:0007669"/>
    <property type="project" value="TreeGrafter"/>
</dbReference>
<feature type="binding site" evidence="12">
    <location>
        <position position="53"/>
    </location>
    <ligand>
        <name>FAD</name>
        <dbReference type="ChEBI" id="CHEBI:57692"/>
    </ligand>
</feature>
<reference evidence="17 18" key="1">
    <citation type="submission" date="2017-08" db="EMBL/GenBank/DDBJ databases">
        <title>Draft genome sequence of filamentous cyanobacterium Calothrix elsteri CCALA 953.</title>
        <authorList>
            <person name="Gagunashvili A.N."/>
            <person name="Elster J."/>
            <person name="Andresson O.S."/>
        </authorList>
    </citation>
    <scope>NUCLEOTIDE SEQUENCE [LARGE SCALE GENOMIC DNA]</scope>
    <source>
        <strain evidence="17 18">CCALA 953</strain>
    </source>
</reference>
<comment type="cofactor">
    <cofactor evidence="12 14">
        <name>FAD</name>
        <dbReference type="ChEBI" id="CHEBI:57692"/>
    </cofactor>
    <text evidence="12 14">Binds 1 FAD per subunit.</text>
</comment>
<feature type="binding site" evidence="12">
    <location>
        <position position="323"/>
    </location>
    <ligand>
        <name>FAD</name>
        <dbReference type="ChEBI" id="CHEBI:57692"/>
    </ligand>
</feature>
<comment type="miscellaneous">
    <text evidence="14">The active site is a redox-active disulfide bond.</text>
</comment>
<evidence type="ECO:0000256" key="4">
    <source>
        <dbReference type="ARBA" id="ARBA00022630"/>
    </source>
</evidence>
<dbReference type="Pfam" id="PF07992">
    <property type="entry name" value="Pyr_redox_2"/>
    <property type="match status" value="1"/>
</dbReference>